<dbReference type="PANTHER" id="PTHR40980">
    <property type="entry name" value="PLUG DOMAIN-CONTAINING PROTEIN"/>
    <property type="match status" value="1"/>
</dbReference>
<comment type="subcellular location">
    <subcellularLocation>
        <location evidence="1">Cell outer membrane</location>
    </subcellularLocation>
</comment>
<evidence type="ECO:0000256" key="1">
    <source>
        <dbReference type="ARBA" id="ARBA00004442"/>
    </source>
</evidence>
<protein>
    <submittedName>
        <fullName evidence="6">Outer membrane receptor protein involved in Fe transport</fullName>
    </submittedName>
</protein>
<dbReference type="RefSeq" id="WP_132778020.1">
    <property type="nucleotide sequence ID" value="NZ_SMBZ01000026.1"/>
</dbReference>
<keyword evidence="4" id="KW-0732">Signal</keyword>
<dbReference type="Gene3D" id="2.40.170.20">
    <property type="entry name" value="TonB-dependent receptor, beta-barrel domain"/>
    <property type="match status" value="1"/>
</dbReference>
<evidence type="ECO:0000313" key="7">
    <source>
        <dbReference type="Proteomes" id="UP000295197"/>
    </source>
</evidence>
<evidence type="ECO:0000256" key="4">
    <source>
        <dbReference type="SAM" id="SignalP"/>
    </source>
</evidence>
<dbReference type="EMBL" id="SMBZ01000026">
    <property type="protein sequence ID" value="TCV11862.1"/>
    <property type="molecule type" value="Genomic_DNA"/>
</dbReference>
<dbReference type="SUPFAM" id="SSF49464">
    <property type="entry name" value="Carboxypeptidase regulatory domain-like"/>
    <property type="match status" value="1"/>
</dbReference>
<dbReference type="Proteomes" id="UP000295197">
    <property type="component" value="Unassembled WGS sequence"/>
</dbReference>
<evidence type="ECO:0000256" key="2">
    <source>
        <dbReference type="ARBA" id="ARBA00023136"/>
    </source>
</evidence>
<dbReference type="SUPFAM" id="SSF56935">
    <property type="entry name" value="Porins"/>
    <property type="match status" value="1"/>
</dbReference>
<gene>
    <name evidence="6" type="ORF">EDC17_102645</name>
</gene>
<dbReference type="OrthoDB" id="606851at2"/>
<sequence length="802" mass="90625">MKRLLHIIGCLVLFMQLAMGQQQSISGYVKNKENGPITNASVFLVTEPSKGLIKSAVTDENGQYKIVGFPKGNFRIEVTAVGYTKSESAPFNAETSSIVIPEIVMNASTQEIAAVSVVGELPQIKHSDGKLVMNVENSSISAGNNALEVLKRAPGVDVDKDDNISLMGQQGVNVTIDGRQTYMTGEQLAAFLKNTDGGQIKSIELSTTRSAKDDAEGSAGVINIVMKKNRLEGFNGSFVASGAKGEMYKGNTSLSVNYKKNNSTFFSNYSFNNNNYVEDIRITRLIPGNSASTYFDQVSRFNNEEKGHNYKLGFEQKTSDRNTFMIQFNGANSKEYQLTPGTTYMSLPNTSPDSIMVADNNNDEKFYRYSINMNNEFLIDSTGKKLTTDFDYSMFNTSSMLNYAYSTYFPDMSLVRDPEFERSGFGVDIKILATKVDYTQSLGKGKMETGAKYSNVRSDNDVLFQNLVGSNWENNTARSNTFNYTEQILAGYVDYSTNIKKWGLKAGLRGEYTISDGHSPTQNKRVKRDYFDMFPSASISYNAHENHVLSISYARKVSRPNYRNLNPFEYYIDKRTFNKGNPYLNPQYNDAFSLNYSLFKRYNIAIGNDYTKGAMVESMGQDTVLKTTWVTRENLGTQNTTYMNLSIPVRVGKVWSMFNNITGIYMHFKGPVAGYYINQGSAFVQGNINNNFRFNKQVSAELSMRFNTPFIYNMYKIQARWGTDIGLTYNLKDERTTLKMAVTDIFHTNHNNVFTNFTEFNSKIYQYRDAQNFRLTLTYRFGNLKQSIRRVNDSSEEKERAL</sequence>
<accession>A0A4R3VS83</accession>
<comment type="caution">
    <text evidence="6">The sequence shown here is derived from an EMBL/GenBank/DDBJ whole genome shotgun (WGS) entry which is preliminary data.</text>
</comment>
<dbReference type="PANTHER" id="PTHR40980:SF4">
    <property type="entry name" value="TONB-DEPENDENT RECEPTOR-LIKE BETA-BARREL DOMAIN-CONTAINING PROTEIN"/>
    <property type="match status" value="1"/>
</dbReference>
<dbReference type="InterPro" id="IPR041700">
    <property type="entry name" value="OMP_b-brl_3"/>
</dbReference>
<feature type="chain" id="PRO_5020905788" evidence="4">
    <location>
        <begin position="21"/>
        <end position="802"/>
    </location>
</feature>
<evidence type="ECO:0000256" key="3">
    <source>
        <dbReference type="ARBA" id="ARBA00023237"/>
    </source>
</evidence>
<reference evidence="6 7" key="1">
    <citation type="submission" date="2019-03" db="EMBL/GenBank/DDBJ databases">
        <title>Genomic Encyclopedia of Type Strains, Phase IV (KMG-IV): sequencing the most valuable type-strain genomes for metagenomic binning, comparative biology and taxonomic classification.</title>
        <authorList>
            <person name="Goeker M."/>
        </authorList>
    </citation>
    <scope>NUCLEOTIDE SEQUENCE [LARGE SCALE GENOMIC DNA]</scope>
    <source>
        <strain evidence="6 7">DSM 22362</strain>
    </source>
</reference>
<dbReference type="Gene3D" id="2.60.40.1120">
    <property type="entry name" value="Carboxypeptidase-like, regulatory domain"/>
    <property type="match status" value="1"/>
</dbReference>
<keyword evidence="6" id="KW-0675">Receptor</keyword>
<feature type="domain" description="Outer membrane protein beta-barrel" evidence="5">
    <location>
        <begin position="379"/>
        <end position="779"/>
    </location>
</feature>
<dbReference type="Pfam" id="PF14905">
    <property type="entry name" value="OMP_b-brl_3"/>
    <property type="match status" value="1"/>
</dbReference>
<proteinExistence type="predicted"/>
<keyword evidence="3" id="KW-0998">Cell outer membrane</keyword>
<evidence type="ECO:0000313" key="6">
    <source>
        <dbReference type="EMBL" id="TCV11862.1"/>
    </source>
</evidence>
<organism evidence="6 7">
    <name type="scientific">Sphingobacterium alimentarium</name>
    <dbReference type="NCBI Taxonomy" id="797292"/>
    <lineage>
        <taxon>Bacteria</taxon>
        <taxon>Pseudomonadati</taxon>
        <taxon>Bacteroidota</taxon>
        <taxon>Sphingobacteriia</taxon>
        <taxon>Sphingobacteriales</taxon>
        <taxon>Sphingobacteriaceae</taxon>
        <taxon>Sphingobacterium</taxon>
    </lineage>
</organism>
<name>A0A4R3VS83_9SPHI</name>
<keyword evidence="7" id="KW-1185">Reference proteome</keyword>
<dbReference type="InterPro" id="IPR036942">
    <property type="entry name" value="Beta-barrel_TonB_sf"/>
</dbReference>
<dbReference type="InterPro" id="IPR008969">
    <property type="entry name" value="CarboxyPept-like_regulatory"/>
</dbReference>
<dbReference type="GO" id="GO:0009279">
    <property type="term" value="C:cell outer membrane"/>
    <property type="evidence" value="ECO:0007669"/>
    <property type="project" value="UniProtKB-SubCell"/>
</dbReference>
<evidence type="ECO:0000259" key="5">
    <source>
        <dbReference type="Pfam" id="PF14905"/>
    </source>
</evidence>
<dbReference type="AlphaFoldDB" id="A0A4R3VS83"/>
<dbReference type="Pfam" id="PF13620">
    <property type="entry name" value="CarboxypepD_reg"/>
    <property type="match status" value="1"/>
</dbReference>
<keyword evidence="2" id="KW-0472">Membrane</keyword>
<feature type="signal peptide" evidence="4">
    <location>
        <begin position="1"/>
        <end position="20"/>
    </location>
</feature>